<comment type="caution">
    <text evidence="3">The sequence shown here is derived from an EMBL/GenBank/DDBJ whole genome shotgun (WGS) entry which is preliminary data.</text>
</comment>
<dbReference type="AlphaFoldDB" id="A0A1Y1QBJ7"/>
<dbReference type="Gene3D" id="2.60.40.3680">
    <property type="match status" value="1"/>
</dbReference>
<feature type="domain" description="DUF4424" evidence="2">
    <location>
        <begin position="124"/>
        <end position="257"/>
    </location>
</feature>
<feature type="chain" id="PRO_5012463191" description="DUF4424 domain-containing protein" evidence="1">
    <location>
        <begin position="23"/>
        <end position="264"/>
    </location>
</feature>
<feature type="signal peptide" evidence="1">
    <location>
        <begin position="1"/>
        <end position="22"/>
    </location>
</feature>
<dbReference type="Pfam" id="PF14415">
    <property type="entry name" value="DUF4424"/>
    <property type="match status" value="2"/>
</dbReference>
<evidence type="ECO:0000259" key="2">
    <source>
        <dbReference type="Pfam" id="PF14415"/>
    </source>
</evidence>
<keyword evidence="1" id="KW-0732">Signal</keyword>
<name>A0A1Y1QBJ7_9GAMM</name>
<accession>A0A1Y1QBJ7</accession>
<gene>
    <name evidence="3" type="ORF">BWK73_44020</name>
</gene>
<evidence type="ECO:0000313" key="3">
    <source>
        <dbReference type="EMBL" id="OQX02060.1"/>
    </source>
</evidence>
<dbReference type="EMBL" id="MTEJ01000520">
    <property type="protein sequence ID" value="OQX02060.1"/>
    <property type="molecule type" value="Genomic_DNA"/>
</dbReference>
<reference evidence="3 4" key="1">
    <citation type="submission" date="2017-01" db="EMBL/GenBank/DDBJ databases">
        <title>Novel large sulfur bacteria in the metagenomes of groundwater-fed chemosynthetic microbial mats in the Lake Huron basin.</title>
        <authorList>
            <person name="Sharrar A.M."/>
            <person name="Flood B.E."/>
            <person name="Bailey J.V."/>
            <person name="Jones D.S."/>
            <person name="Biddanda B."/>
            <person name="Ruberg S.A."/>
            <person name="Marcus D.N."/>
            <person name="Dick G.J."/>
        </authorList>
    </citation>
    <scope>NUCLEOTIDE SEQUENCE [LARGE SCALE GENOMIC DNA]</scope>
    <source>
        <strain evidence="3">A8</strain>
    </source>
</reference>
<feature type="domain" description="DUF4424" evidence="2">
    <location>
        <begin position="22"/>
        <end position="117"/>
    </location>
</feature>
<protein>
    <recommendedName>
        <fullName evidence="2">DUF4424 domain-containing protein</fullName>
    </recommendedName>
</protein>
<dbReference type="InterPro" id="IPR025538">
    <property type="entry name" value="DUF4424"/>
</dbReference>
<organism evidence="3 4">
    <name type="scientific">Thiothrix lacustris</name>
    <dbReference type="NCBI Taxonomy" id="525917"/>
    <lineage>
        <taxon>Bacteria</taxon>
        <taxon>Pseudomonadati</taxon>
        <taxon>Pseudomonadota</taxon>
        <taxon>Gammaproteobacteria</taxon>
        <taxon>Thiotrichales</taxon>
        <taxon>Thiotrichaceae</taxon>
        <taxon>Thiothrix</taxon>
    </lineage>
</organism>
<dbReference type="Proteomes" id="UP000192491">
    <property type="component" value="Unassembled WGS sequence"/>
</dbReference>
<sequence length="264" mass="29600">MMITKHAVFSLLLCGYTAVAVANDSTATLGAGGIEFTKNASIAMEQEDLFISTEQIRVKYIFRNNSAQDITTRVAFPVPEFPENPDGDIAMDTHSDNPLLFAVQVDDQPKTFATEVKKNDGQVKLTHHWMQTFPAGKALVVSHQYRPVVGGEAGFWFEGEERATRIKDYCIEPDLLKWIKQNHQPDNGKSLSPHFVDYILTTGANWQGAIGKFRLTLQKQTANERVTFCGEGLQKVDAKTFVMEKTNFVPQTDLRILFLQQNSP</sequence>
<evidence type="ECO:0000256" key="1">
    <source>
        <dbReference type="SAM" id="SignalP"/>
    </source>
</evidence>
<proteinExistence type="predicted"/>
<evidence type="ECO:0000313" key="4">
    <source>
        <dbReference type="Proteomes" id="UP000192491"/>
    </source>
</evidence>